<feature type="compositionally biased region" description="Polar residues" evidence="1">
    <location>
        <begin position="22"/>
        <end position="36"/>
    </location>
</feature>
<feature type="compositionally biased region" description="Basic and acidic residues" evidence="1">
    <location>
        <begin position="135"/>
        <end position="149"/>
    </location>
</feature>
<feature type="compositionally biased region" description="Acidic residues" evidence="1">
    <location>
        <begin position="212"/>
        <end position="223"/>
    </location>
</feature>
<dbReference type="RefSeq" id="XP_008714286.1">
    <property type="nucleotide sequence ID" value="XM_008716064.1"/>
</dbReference>
<gene>
    <name evidence="2" type="ORF">HMPREF1541_01707</name>
</gene>
<dbReference type="HOGENOM" id="CLU_637815_0_0_1"/>
<dbReference type="GeneID" id="19969046"/>
<organism evidence="2 3">
    <name type="scientific">Cyphellophora europaea (strain CBS 101466)</name>
    <name type="common">Phialophora europaea</name>
    <dbReference type="NCBI Taxonomy" id="1220924"/>
    <lineage>
        <taxon>Eukaryota</taxon>
        <taxon>Fungi</taxon>
        <taxon>Dikarya</taxon>
        <taxon>Ascomycota</taxon>
        <taxon>Pezizomycotina</taxon>
        <taxon>Eurotiomycetes</taxon>
        <taxon>Chaetothyriomycetidae</taxon>
        <taxon>Chaetothyriales</taxon>
        <taxon>Cyphellophoraceae</taxon>
        <taxon>Cyphellophora</taxon>
    </lineage>
</organism>
<dbReference type="VEuPathDB" id="FungiDB:HMPREF1541_01707"/>
<feature type="compositionally biased region" description="Basic residues" evidence="1">
    <location>
        <begin position="238"/>
        <end position="248"/>
    </location>
</feature>
<reference evidence="2 3" key="1">
    <citation type="submission" date="2013-03" db="EMBL/GenBank/DDBJ databases">
        <title>The Genome Sequence of Phialophora europaea CBS 101466.</title>
        <authorList>
            <consortium name="The Broad Institute Genomics Platform"/>
            <person name="Cuomo C."/>
            <person name="de Hoog S."/>
            <person name="Gorbushina A."/>
            <person name="Walker B."/>
            <person name="Young S.K."/>
            <person name="Zeng Q."/>
            <person name="Gargeya S."/>
            <person name="Fitzgerald M."/>
            <person name="Haas B."/>
            <person name="Abouelleil A."/>
            <person name="Allen A.W."/>
            <person name="Alvarado L."/>
            <person name="Arachchi H.M."/>
            <person name="Berlin A.M."/>
            <person name="Chapman S.B."/>
            <person name="Gainer-Dewar J."/>
            <person name="Goldberg J."/>
            <person name="Griggs A."/>
            <person name="Gujja S."/>
            <person name="Hansen M."/>
            <person name="Howarth C."/>
            <person name="Imamovic A."/>
            <person name="Ireland A."/>
            <person name="Larimer J."/>
            <person name="McCowan C."/>
            <person name="Murphy C."/>
            <person name="Pearson M."/>
            <person name="Poon T.W."/>
            <person name="Priest M."/>
            <person name="Roberts A."/>
            <person name="Saif S."/>
            <person name="Shea T."/>
            <person name="Sisk P."/>
            <person name="Sykes S."/>
            <person name="Wortman J."/>
            <person name="Nusbaum C."/>
            <person name="Birren B."/>
        </authorList>
    </citation>
    <scope>NUCLEOTIDE SEQUENCE [LARGE SCALE GENOMIC DNA]</scope>
    <source>
        <strain evidence="2 3">CBS 101466</strain>
    </source>
</reference>
<proteinExistence type="predicted"/>
<feature type="compositionally biased region" description="Basic and acidic residues" evidence="1">
    <location>
        <begin position="382"/>
        <end position="405"/>
    </location>
</feature>
<accession>W2S1U2</accession>
<evidence type="ECO:0000313" key="3">
    <source>
        <dbReference type="Proteomes" id="UP000030752"/>
    </source>
</evidence>
<feature type="region of interest" description="Disordered" evidence="1">
    <location>
        <begin position="117"/>
        <end position="273"/>
    </location>
</feature>
<keyword evidence="3" id="KW-1185">Reference proteome</keyword>
<protein>
    <submittedName>
        <fullName evidence="2">Uncharacterized protein</fullName>
    </submittedName>
</protein>
<evidence type="ECO:0000256" key="1">
    <source>
        <dbReference type="SAM" id="MobiDB-lite"/>
    </source>
</evidence>
<feature type="compositionally biased region" description="Basic and acidic residues" evidence="1">
    <location>
        <begin position="168"/>
        <end position="188"/>
    </location>
</feature>
<dbReference type="InParanoid" id="W2S1U2"/>
<feature type="region of interest" description="Disordered" evidence="1">
    <location>
        <begin position="375"/>
        <end position="405"/>
    </location>
</feature>
<dbReference type="EMBL" id="KB822718">
    <property type="protein sequence ID" value="ETN42550.1"/>
    <property type="molecule type" value="Genomic_DNA"/>
</dbReference>
<dbReference type="AlphaFoldDB" id="W2S1U2"/>
<feature type="region of interest" description="Disordered" evidence="1">
    <location>
        <begin position="1"/>
        <end position="65"/>
    </location>
</feature>
<name>W2S1U2_CYPE1</name>
<sequence length="430" mass="47438">MEFSAYKTIDNPRRAKRRRSCNTHASSPRSGANAQRPQKRTRTEDEHPVGSSTPRQPRLYGKTPMATVLNHPHYGVLQHGPNPVDPRELHRRELVFHTTYPGMPDYHVGDKNAATERQPKLESLSPKSPPPPDIRGVRGQERPAERRSMVEISSSDDDDMGDIPYAPVDKREAVGGETEVSRGGRCYKDATAQGSARDSDKVTPRNMKSVTDDDWDPSEDEIADPGSGASDSFGHGVRPGRRRVNQKRRALEQSRTNNAQFDGGRDSTGFDIATPPAESLLHVQNDLVTLWAPRKTNKVEPEFRKGKRLVKRDGYSMTPNAIDQRARKAQETRLKERMAAMLDAEIAAGVEGEGWGTPMRRLYKAVVRQLELAGVERAGGNKKGDGNGDGDKDRRPLAALKAENERPRRAVAAVVQVAVAVARVDAGDTG</sequence>
<evidence type="ECO:0000313" key="2">
    <source>
        <dbReference type="EMBL" id="ETN42550.1"/>
    </source>
</evidence>
<dbReference type="Proteomes" id="UP000030752">
    <property type="component" value="Unassembled WGS sequence"/>
</dbReference>